<reference evidence="1 2" key="1">
    <citation type="submission" date="2020-07" db="EMBL/GenBank/DDBJ databases">
        <title>Genomic Encyclopedia of Type Strains, Phase IV (KMG-V): Genome sequencing to study the core and pangenomes of soil and plant-associated prokaryotes.</title>
        <authorList>
            <person name="Whitman W."/>
        </authorList>
    </citation>
    <scope>NUCLEOTIDE SEQUENCE [LARGE SCALE GENOMIC DNA]</scope>
    <source>
        <strain evidence="1 2">AN3</strain>
    </source>
</reference>
<keyword evidence="2" id="KW-1185">Reference proteome</keyword>
<proteinExistence type="predicted"/>
<evidence type="ECO:0000313" key="1">
    <source>
        <dbReference type="EMBL" id="MBA8881701.1"/>
    </source>
</evidence>
<gene>
    <name evidence="1" type="ORF">FHW16_005446</name>
</gene>
<evidence type="ECO:0008006" key="3">
    <source>
        <dbReference type="Google" id="ProtNLM"/>
    </source>
</evidence>
<comment type="caution">
    <text evidence="1">The sequence shown here is derived from an EMBL/GenBank/DDBJ whole genome shotgun (WGS) entry which is preliminary data.</text>
</comment>
<accession>A0A839ENN7</accession>
<dbReference type="RefSeq" id="WP_182552251.1">
    <property type="nucleotide sequence ID" value="NZ_JACGXN010000016.1"/>
</dbReference>
<name>A0A839ENN7_9HYPH</name>
<evidence type="ECO:0000313" key="2">
    <source>
        <dbReference type="Proteomes" id="UP000549052"/>
    </source>
</evidence>
<sequence>MTNYTPTPLYDWLAPIQEEFNHFMLGGNLGQGKYRNVYAVPGREDLVYKIETPHAERDFCNVTEWNVWHQLKDTPAGQWLAPCHFISRSGSILVMERTKEISAKRVPKQVPDFCTDVHQGNWGLLKNRPVMHDYGFLSGFISVIRDKKKFKMVENTRV</sequence>
<organism evidence="1 2">
    <name type="scientific">Phyllobacterium myrsinacearum</name>
    <dbReference type="NCBI Taxonomy" id="28101"/>
    <lineage>
        <taxon>Bacteria</taxon>
        <taxon>Pseudomonadati</taxon>
        <taxon>Pseudomonadota</taxon>
        <taxon>Alphaproteobacteria</taxon>
        <taxon>Hyphomicrobiales</taxon>
        <taxon>Phyllobacteriaceae</taxon>
        <taxon>Phyllobacterium</taxon>
    </lineage>
</organism>
<dbReference type="AlphaFoldDB" id="A0A839ENN7"/>
<protein>
    <recommendedName>
        <fullName evidence="3">Protein kinase domain-containing protein</fullName>
    </recommendedName>
</protein>
<dbReference type="Proteomes" id="UP000549052">
    <property type="component" value="Unassembled WGS sequence"/>
</dbReference>
<dbReference type="EMBL" id="JACGXN010000016">
    <property type="protein sequence ID" value="MBA8881701.1"/>
    <property type="molecule type" value="Genomic_DNA"/>
</dbReference>